<keyword evidence="3" id="KW-1185">Reference proteome</keyword>
<dbReference type="Pfam" id="PF08044">
    <property type="entry name" value="DUF1707"/>
    <property type="match status" value="1"/>
</dbReference>
<accession>A0A918E3M4</accession>
<feature type="domain" description="DUF1707" evidence="1">
    <location>
        <begin position="52"/>
        <end position="104"/>
    </location>
</feature>
<organism evidence="2 3">
    <name type="scientific">Nonomuraea glycinis</name>
    <dbReference type="NCBI Taxonomy" id="2047744"/>
    <lineage>
        <taxon>Bacteria</taxon>
        <taxon>Bacillati</taxon>
        <taxon>Actinomycetota</taxon>
        <taxon>Actinomycetes</taxon>
        <taxon>Streptosporangiales</taxon>
        <taxon>Streptosporangiaceae</taxon>
        <taxon>Nonomuraea</taxon>
    </lineage>
</organism>
<sequence length="234" mass="25358">MKETRFAEHGRSGPHIISVMGAYGADLREPSSLKANAMDANQQPTPSSSGQVRVSHDEREAVVERLNTAAAEGRIDFSELEVRLDRALNAKTYADLEHLTADLPQEIPAEPLVLKGGINGAARTGHWRVPARITVYGGMGGAKIDFTQTKCRLPEIAIEAYGQMAGVTIIIPDGWVAETTEMNPGLGGFKDKTTSERLPGTPRVRLTGDGGAAGVVIRHPNSWERRVRRRAEGR</sequence>
<dbReference type="PANTHER" id="PTHR40763">
    <property type="entry name" value="MEMBRANE PROTEIN-RELATED"/>
    <property type="match status" value="1"/>
</dbReference>
<proteinExistence type="predicted"/>
<reference evidence="2" key="2">
    <citation type="submission" date="2020-09" db="EMBL/GenBank/DDBJ databases">
        <authorList>
            <person name="Sun Q."/>
            <person name="Zhou Y."/>
        </authorList>
    </citation>
    <scope>NUCLEOTIDE SEQUENCE</scope>
    <source>
        <strain evidence="2">CGMCC 4.7430</strain>
    </source>
</reference>
<comment type="caution">
    <text evidence="2">The sequence shown here is derived from an EMBL/GenBank/DDBJ whole genome shotgun (WGS) entry which is preliminary data.</text>
</comment>
<dbReference type="InterPro" id="IPR012551">
    <property type="entry name" value="DUF1707_SHOCT-like"/>
</dbReference>
<gene>
    <name evidence="2" type="ORF">GCM10012278_24000</name>
</gene>
<evidence type="ECO:0000313" key="3">
    <source>
        <dbReference type="Proteomes" id="UP000660745"/>
    </source>
</evidence>
<reference evidence="2" key="1">
    <citation type="journal article" date="2014" name="Int. J. Syst. Evol. Microbiol.">
        <title>Complete genome sequence of Corynebacterium casei LMG S-19264T (=DSM 44701T), isolated from a smear-ripened cheese.</title>
        <authorList>
            <consortium name="US DOE Joint Genome Institute (JGI-PGF)"/>
            <person name="Walter F."/>
            <person name="Albersmeier A."/>
            <person name="Kalinowski J."/>
            <person name="Ruckert C."/>
        </authorList>
    </citation>
    <scope>NUCLEOTIDE SEQUENCE</scope>
    <source>
        <strain evidence="2">CGMCC 4.7430</strain>
    </source>
</reference>
<dbReference type="EMBL" id="BMNK01000003">
    <property type="protein sequence ID" value="GGP05267.1"/>
    <property type="molecule type" value="Genomic_DNA"/>
</dbReference>
<dbReference type="AlphaFoldDB" id="A0A918E3M4"/>
<name>A0A918E3M4_9ACTN</name>
<evidence type="ECO:0000259" key="1">
    <source>
        <dbReference type="Pfam" id="PF08044"/>
    </source>
</evidence>
<dbReference type="PANTHER" id="PTHR40763:SF5">
    <property type="entry name" value="MEMBRANE PROTEIN"/>
    <property type="match status" value="1"/>
</dbReference>
<protein>
    <recommendedName>
        <fullName evidence="1">DUF1707 domain-containing protein</fullName>
    </recommendedName>
</protein>
<evidence type="ECO:0000313" key="2">
    <source>
        <dbReference type="EMBL" id="GGP05267.1"/>
    </source>
</evidence>
<dbReference type="Proteomes" id="UP000660745">
    <property type="component" value="Unassembled WGS sequence"/>
</dbReference>